<keyword evidence="2" id="KW-1185">Reference proteome</keyword>
<sequence>MEYKTTKEKIEVVVMEEGNSPIKRWEDLNIDMLVKIFLSFDLSRLISVIPQSNLIRVSIPPYVYLNTPSREKLTCILKICLNLSRGNILTWIFHYNLDVDNNQLTYTAKRCQWLKRLVMLAWEKLEKQTICSAFHEWKELESLTMPSLEELIYVIEKIGKMLSVRCTELSKLALVILLEGIKKLKVLNISHCIITEYLPPPAPMKILTELDESILKKVSTLDKFLTCMSDSCIMYQGSQNDEGFMRWYKYADLWKVGEVKSLAI</sequence>
<organism evidence="1 2">
    <name type="scientific">Solanum commersonii</name>
    <name type="common">Commerson's wild potato</name>
    <name type="synonym">Commerson's nightshade</name>
    <dbReference type="NCBI Taxonomy" id="4109"/>
    <lineage>
        <taxon>Eukaryota</taxon>
        <taxon>Viridiplantae</taxon>
        <taxon>Streptophyta</taxon>
        <taxon>Embryophyta</taxon>
        <taxon>Tracheophyta</taxon>
        <taxon>Spermatophyta</taxon>
        <taxon>Magnoliopsida</taxon>
        <taxon>eudicotyledons</taxon>
        <taxon>Gunneridae</taxon>
        <taxon>Pentapetalae</taxon>
        <taxon>asterids</taxon>
        <taxon>lamiids</taxon>
        <taxon>Solanales</taxon>
        <taxon>Solanaceae</taxon>
        <taxon>Solanoideae</taxon>
        <taxon>Solaneae</taxon>
        <taxon>Solanum</taxon>
    </lineage>
</organism>
<reference evidence="1 2" key="1">
    <citation type="submission" date="2020-09" db="EMBL/GenBank/DDBJ databases">
        <title>De no assembly of potato wild relative species, Solanum commersonii.</title>
        <authorList>
            <person name="Cho K."/>
        </authorList>
    </citation>
    <scope>NUCLEOTIDE SEQUENCE [LARGE SCALE GENOMIC DNA]</scope>
    <source>
        <strain evidence="1">LZ3.2</strain>
        <tissue evidence="1">Leaf</tissue>
    </source>
</reference>
<evidence type="ECO:0000313" key="1">
    <source>
        <dbReference type="EMBL" id="KAG5630163.1"/>
    </source>
</evidence>
<dbReference type="InterPro" id="IPR032675">
    <property type="entry name" value="LRR_dom_sf"/>
</dbReference>
<dbReference type="Gene3D" id="3.80.10.10">
    <property type="entry name" value="Ribonuclease Inhibitor"/>
    <property type="match status" value="1"/>
</dbReference>
<evidence type="ECO:0000313" key="2">
    <source>
        <dbReference type="Proteomes" id="UP000824120"/>
    </source>
</evidence>
<dbReference type="Proteomes" id="UP000824120">
    <property type="component" value="Chromosome 1"/>
</dbReference>
<dbReference type="EMBL" id="JACXVP010000001">
    <property type="protein sequence ID" value="KAG5630163.1"/>
    <property type="molecule type" value="Genomic_DNA"/>
</dbReference>
<dbReference type="SUPFAM" id="SSF52058">
    <property type="entry name" value="L domain-like"/>
    <property type="match status" value="1"/>
</dbReference>
<dbReference type="OrthoDB" id="722566at2759"/>
<gene>
    <name evidence="1" type="ORF">H5410_001880</name>
</gene>
<proteinExistence type="predicted"/>
<protein>
    <submittedName>
        <fullName evidence="1">Uncharacterized protein</fullName>
    </submittedName>
</protein>
<comment type="caution">
    <text evidence="1">The sequence shown here is derived from an EMBL/GenBank/DDBJ whole genome shotgun (WGS) entry which is preliminary data.</text>
</comment>
<dbReference type="AlphaFoldDB" id="A0A9J6B0U8"/>
<accession>A0A9J6B0U8</accession>
<name>A0A9J6B0U8_SOLCO</name>